<dbReference type="PANTHER" id="PTHR43490">
    <property type="entry name" value="(+)-NEOMENTHOL DEHYDROGENASE"/>
    <property type="match status" value="1"/>
</dbReference>
<dbReference type="Gene3D" id="3.40.50.720">
    <property type="entry name" value="NAD(P)-binding Rossmann-like Domain"/>
    <property type="match status" value="2"/>
</dbReference>
<dbReference type="OrthoDB" id="7289984at2759"/>
<proteinExistence type="inferred from homology"/>
<dbReference type="InterPro" id="IPR036291">
    <property type="entry name" value="NAD(P)-bd_dom_sf"/>
</dbReference>
<dbReference type="PRINTS" id="PR00081">
    <property type="entry name" value="GDHRDH"/>
</dbReference>
<evidence type="ECO:0000256" key="3">
    <source>
        <dbReference type="ARBA" id="ARBA00023002"/>
    </source>
</evidence>
<accession>A0A6J0ZXZ9</accession>
<keyword evidence="2" id="KW-0521">NADP</keyword>
<protein>
    <submittedName>
        <fullName evidence="6">LOW QUALITY PROTEIN: (+)-neomenthol dehydrogenase-like</fullName>
    </submittedName>
</protein>
<dbReference type="GeneID" id="110413272"/>
<dbReference type="GO" id="GO:0016020">
    <property type="term" value="C:membrane"/>
    <property type="evidence" value="ECO:0007669"/>
    <property type="project" value="TreeGrafter"/>
</dbReference>
<keyword evidence="3" id="KW-0560">Oxidoreductase</keyword>
<evidence type="ECO:0000256" key="1">
    <source>
        <dbReference type="ARBA" id="ARBA00006484"/>
    </source>
</evidence>
<dbReference type="SUPFAM" id="SSF51735">
    <property type="entry name" value="NAD(P)-binding Rossmann-fold domains"/>
    <property type="match status" value="1"/>
</dbReference>
<dbReference type="GO" id="GO:0016491">
    <property type="term" value="F:oxidoreductase activity"/>
    <property type="evidence" value="ECO:0007669"/>
    <property type="project" value="UniProtKB-KW"/>
</dbReference>
<dbReference type="RefSeq" id="XP_021279712.1">
    <property type="nucleotide sequence ID" value="XM_021424037.1"/>
</dbReference>
<name>A0A6J0ZXZ9_9ROSI</name>
<organism evidence="5 6">
    <name type="scientific">Herrania umbratica</name>
    <dbReference type="NCBI Taxonomy" id="108875"/>
    <lineage>
        <taxon>Eukaryota</taxon>
        <taxon>Viridiplantae</taxon>
        <taxon>Streptophyta</taxon>
        <taxon>Embryophyta</taxon>
        <taxon>Tracheophyta</taxon>
        <taxon>Spermatophyta</taxon>
        <taxon>Magnoliopsida</taxon>
        <taxon>eudicotyledons</taxon>
        <taxon>Gunneridae</taxon>
        <taxon>Pentapetalae</taxon>
        <taxon>rosids</taxon>
        <taxon>malvids</taxon>
        <taxon>Malvales</taxon>
        <taxon>Malvaceae</taxon>
        <taxon>Byttnerioideae</taxon>
        <taxon>Herrania</taxon>
    </lineage>
</organism>
<dbReference type="PANTHER" id="PTHR43490:SF103">
    <property type="entry name" value="(+)-NEOMENTHOL DEHYDROGENASE-LIKE"/>
    <property type="match status" value="1"/>
</dbReference>
<comment type="similarity">
    <text evidence="1 4">Belongs to the short-chain dehydrogenases/reductases (SDR) family.</text>
</comment>
<evidence type="ECO:0000313" key="6">
    <source>
        <dbReference type="RefSeq" id="XP_021279712.1"/>
    </source>
</evidence>
<evidence type="ECO:0000256" key="2">
    <source>
        <dbReference type="ARBA" id="ARBA00022857"/>
    </source>
</evidence>
<keyword evidence="5" id="KW-1185">Reference proteome</keyword>
<dbReference type="AlphaFoldDB" id="A0A6J0ZXZ9"/>
<evidence type="ECO:0000256" key="4">
    <source>
        <dbReference type="RuleBase" id="RU000363"/>
    </source>
</evidence>
<dbReference type="InterPro" id="IPR002347">
    <property type="entry name" value="SDR_fam"/>
</dbReference>
<gene>
    <name evidence="6" type="primary">LOC110413272</name>
</gene>
<reference evidence="6" key="1">
    <citation type="submission" date="2025-08" db="UniProtKB">
        <authorList>
            <consortium name="RefSeq"/>
        </authorList>
    </citation>
    <scope>IDENTIFICATION</scope>
    <source>
        <tissue evidence="6">Leaf</tissue>
    </source>
</reference>
<dbReference type="PRINTS" id="PR00080">
    <property type="entry name" value="SDRFAMILY"/>
</dbReference>
<sequence length="222" mass="24304">MAESMHRYAVVTGENKGIGLEICKQLACKGITVVLTTRDEKRGLEALENLKHCGLLDHLVFHQLDVADPASIASLADFVKKLFGKLHILVNNAGVRGVNIDRRKIYYLFVTSAIDEEKQNELSSGPLRTGPDSGSWPTALSAYTVSKVAMDAHTRILAKKYPNFYINCVCPDFVKTDINFNMGKLTVEEGAASPVKLALLPNGGPFGLFFNRSEPASFDSDN</sequence>
<dbReference type="Proteomes" id="UP000504621">
    <property type="component" value="Unplaced"/>
</dbReference>
<evidence type="ECO:0000313" key="5">
    <source>
        <dbReference type="Proteomes" id="UP000504621"/>
    </source>
</evidence>
<dbReference type="Pfam" id="PF00106">
    <property type="entry name" value="adh_short"/>
    <property type="match status" value="1"/>
</dbReference>